<proteinExistence type="predicted"/>
<protein>
    <submittedName>
        <fullName evidence="1">Lycopene cyclase</fullName>
    </submittedName>
</protein>
<accession>A0A154M4F6</accession>
<dbReference type="Proteomes" id="UP000186883">
    <property type="component" value="Unassembled WGS sequence"/>
</dbReference>
<comment type="caution">
    <text evidence="1">The sequence shown here is derived from an EMBL/GenBank/DDBJ whole genome shotgun (WGS) entry which is preliminary data.</text>
</comment>
<dbReference type="Proteomes" id="UP000076321">
    <property type="component" value="Unassembled WGS sequence"/>
</dbReference>
<evidence type="ECO:0000313" key="2">
    <source>
        <dbReference type="EMBL" id="OKA07693.1"/>
    </source>
</evidence>
<organism evidence="1 3">
    <name type="scientific">Amycolatopsis regifaucium</name>
    <dbReference type="NCBI Taxonomy" id="546365"/>
    <lineage>
        <taxon>Bacteria</taxon>
        <taxon>Bacillati</taxon>
        <taxon>Actinomycetota</taxon>
        <taxon>Actinomycetes</taxon>
        <taxon>Pseudonocardiales</taxon>
        <taxon>Pseudonocardiaceae</taxon>
        <taxon>Amycolatopsis</taxon>
    </lineage>
</organism>
<reference evidence="2 4" key="2">
    <citation type="submission" date="2016-11" db="EMBL/GenBank/DDBJ databases">
        <title>Genome sequencing of Amycolatopsis regifaucium.</title>
        <authorList>
            <person name="Mayilraj S."/>
            <person name="Kaur N."/>
        </authorList>
    </citation>
    <scope>NUCLEOTIDE SEQUENCE [LARGE SCALE GENOMIC DNA]</scope>
    <source>
        <strain evidence="2 4">GY080</strain>
    </source>
</reference>
<reference evidence="1 3" key="1">
    <citation type="submission" date="2015-12" db="EMBL/GenBank/DDBJ databases">
        <title>Amycolatopsis regifaucium genome sequencing and assembly.</title>
        <authorList>
            <person name="Mayilraj S."/>
        </authorList>
    </citation>
    <scope>NUCLEOTIDE SEQUENCE [LARGE SCALE GENOMIC DNA]</scope>
    <source>
        <strain evidence="1 3">GY080</strain>
    </source>
</reference>
<dbReference type="EMBL" id="LQCI01000052">
    <property type="protein sequence ID" value="KZB79511.1"/>
    <property type="molecule type" value="Genomic_DNA"/>
</dbReference>
<dbReference type="Gene3D" id="3.50.50.60">
    <property type="entry name" value="FAD/NAD(P)-binding domain"/>
    <property type="match status" value="1"/>
</dbReference>
<dbReference type="RefSeq" id="WP_061980723.1">
    <property type="nucleotide sequence ID" value="NZ_FOPQ01000002.1"/>
</dbReference>
<evidence type="ECO:0000313" key="4">
    <source>
        <dbReference type="Proteomes" id="UP000186883"/>
    </source>
</evidence>
<dbReference type="Pfam" id="PF05834">
    <property type="entry name" value="Lycopene_cycl"/>
    <property type="match status" value="1"/>
</dbReference>
<dbReference type="PANTHER" id="PTHR39757">
    <property type="match status" value="1"/>
</dbReference>
<dbReference type="OrthoDB" id="537501at2"/>
<evidence type="ECO:0000313" key="3">
    <source>
        <dbReference type="Proteomes" id="UP000076321"/>
    </source>
</evidence>
<sequence length="378" mass="40320">MADVVIAGGGPAGRALARACARRGLATVLIDPAPERRWRATYGLWADELPSLPESAVACAPSTTLAFGTGPHILERQYVVLDNAGLRTWLTGGYDVVRGTVSGVDHGGLGSSVRLEDGRVLAAGLYFDASGARLRGNRYEQTAFGVVLPAEEALRLVDSPGTAVFMDWRETGSGFLYVLPLGDGTVLVEETSLARKPGLPPELLAARLRTRLAAVGLTSRGREERVRIVLDVPSPRRGRTVPFGAAGGLVHPATGYSVATSVRLADPVADAVARAWERGPAAAASAAHRVLWPSSARTVHSLRLHGLRSLCGMPSELLPVFFELFFSLPVELQRAFTSGREDLPGTTEAMTALFRMAPWSVRKHLIGWHGLRGLLRSG</sequence>
<dbReference type="InterPro" id="IPR036188">
    <property type="entry name" value="FAD/NAD-bd_sf"/>
</dbReference>
<evidence type="ECO:0000313" key="1">
    <source>
        <dbReference type="EMBL" id="KZB79511.1"/>
    </source>
</evidence>
<dbReference type="AlphaFoldDB" id="A0A154M4F6"/>
<dbReference type="EMBL" id="LOBU02000013">
    <property type="protein sequence ID" value="OKA07693.1"/>
    <property type="molecule type" value="Genomic_DNA"/>
</dbReference>
<dbReference type="SUPFAM" id="SSF51905">
    <property type="entry name" value="FAD/NAD(P)-binding domain"/>
    <property type="match status" value="1"/>
</dbReference>
<keyword evidence="4" id="KW-1185">Reference proteome</keyword>
<gene>
    <name evidence="2" type="ORF">ATP06_0217940</name>
    <name evidence="1" type="ORF">AVL48_18255</name>
</gene>
<name>A0A154M4F6_9PSEU</name>
<dbReference type="PANTHER" id="PTHR39757:SF5">
    <property type="entry name" value="OS02G0190600 PROTEIN"/>
    <property type="match status" value="1"/>
</dbReference>